<dbReference type="EMBL" id="QNRY01000052">
    <property type="protein sequence ID" value="RBP58304.1"/>
    <property type="molecule type" value="Genomic_DNA"/>
</dbReference>
<reference evidence="1 2" key="1">
    <citation type="submission" date="2018-06" db="EMBL/GenBank/DDBJ databases">
        <title>Genomic Encyclopedia of Type Strains, Phase IV (KMG-IV): sequencing the most valuable type-strain genomes for metagenomic binning, comparative biology and taxonomic classification.</title>
        <authorList>
            <person name="Goeker M."/>
        </authorList>
    </citation>
    <scope>NUCLEOTIDE SEQUENCE [LARGE SCALE GENOMIC DNA]</scope>
    <source>
        <strain evidence="1 2">DSM 30166</strain>
    </source>
</reference>
<dbReference type="AlphaFoldDB" id="A0A366HXW8"/>
<gene>
    <name evidence="1" type="ORF">DES54_15215</name>
</gene>
<keyword evidence="2" id="KW-1185">Reference proteome</keyword>
<proteinExistence type="predicted"/>
<comment type="caution">
    <text evidence="1">The sequence shown here is derived from an EMBL/GenBank/DDBJ whole genome shotgun (WGS) entry which is preliminary data.</text>
</comment>
<organism evidence="1 2">
    <name type="scientific">Brenneria salicis ATCC 15712 = DSM 30166</name>
    <dbReference type="NCBI Taxonomy" id="714314"/>
    <lineage>
        <taxon>Bacteria</taxon>
        <taxon>Pseudomonadati</taxon>
        <taxon>Pseudomonadota</taxon>
        <taxon>Gammaproteobacteria</taxon>
        <taxon>Enterobacterales</taxon>
        <taxon>Pectobacteriaceae</taxon>
        <taxon>Brenneria</taxon>
    </lineage>
</organism>
<accession>A0A366HXW8</accession>
<protein>
    <submittedName>
        <fullName evidence="1">Uncharacterized protein</fullName>
    </submittedName>
</protein>
<dbReference type="Proteomes" id="UP000253046">
    <property type="component" value="Unassembled WGS sequence"/>
</dbReference>
<name>A0A366HXW8_9GAMM</name>
<evidence type="ECO:0000313" key="1">
    <source>
        <dbReference type="EMBL" id="RBP58304.1"/>
    </source>
</evidence>
<evidence type="ECO:0000313" key="2">
    <source>
        <dbReference type="Proteomes" id="UP000253046"/>
    </source>
</evidence>
<sequence length="61" mass="7223">MNQIAPERGDVWKMSKNYVEKLYHHRKKISGWKSVPVTVTNDANRQPFNRKALLTQIDNNR</sequence>